<dbReference type="GO" id="GO:0016491">
    <property type="term" value="F:oxidoreductase activity"/>
    <property type="evidence" value="ECO:0007669"/>
    <property type="project" value="UniProtKB-KW"/>
</dbReference>
<evidence type="ECO:0000256" key="1">
    <source>
        <dbReference type="ARBA" id="ARBA00023002"/>
    </source>
</evidence>
<dbReference type="KEGG" id="broo:brsh051_12050"/>
<accession>A0AAN0KDI3</accession>
<dbReference type="AlphaFoldDB" id="A0AAN0KDI3"/>
<reference evidence="2" key="1">
    <citation type="journal article" date="2024" name="Int. J. Syst. Evol. Microbiol.">
        <title>Brooklawnia propionicigenes sp. nov., a facultatively anaerobic, propionate-producing bacterium isolated from a methanogenic reactor treating waste from cattle farms.</title>
        <authorList>
            <person name="Akita Y."/>
            <person name="Ueki A."/>
            <person name="Tonouchi A."/>
            <person name="Sugawara Y."/>
            <person name="Honma S."/>
            <person name="Kaku N."/>
            <person name="Ueki K."/>
        </authorList>
    </citation>
    <scope>NUCLEOTIDE SEQUENCE</scope>
    <source>
        <strain evidence="2">SH051</strain>
    </source>
</reference>
<name>A0AAN0KDI3_9ACTN</name>
<proteinExistence type="predicted"/>
<dbReference type="InterPro" id="IPR036291">
    <property type="entry name" value="NAD(P)-bd_dom_sf"/>
</dbReference>
<evidence type="ECO:0000313" key="2">
    <source>
        <dbReference type="EMBL" id="BEH01924.1"/>
    </source>
</evidence>
<dbReference type="SUPFAM" id="SSF51735">
    <property type="entry name" value="NAD(P)-binding Rossmann-fold domains"/>
    <property type="match status" value="1"/>
</dbReference>
<dbReference type="RefSeq" id="WP_286268244.1">
    <property type="nucleotide sequence ID" value="NZ_AP028056.1"/>
</dbReference>
<gene>
    <name evidence="2" type="ORF">brsh051_12050</name>
</gene>
<protein>
    <submittedName>
        <fullName evidence="2">SDR family oxidoreductase</fullName>
    </submittedName>
</protein>
<dbReference type="InterPro" id="IPR002347">
    <property type="entry name" value="SDR_fam"/>
</dbReference>
<sequence>MKTIVITGASDGIGAAAARKLTSDGHRVVVVGRSPEKTAAVAVPINAPYHLADFADLDDVERLAAELLDNYPHIDVLANNAGGSFSNGRVETRDGHELTFQVNYLAAWYLTWLLTDRLVSSKATVINTSSVAHKLLARFDIGDLDSERRFSPSVAYGNAKLALLLHMHELQSRYGAKGLSAVAFHPGLVGTDFAATANDSLLGRLYGAFGSRMASPDKGADTLIWLAEGTPGINYPADRYYVNRTVHRTSRTADDRDLAAELWRRTELILADRIR</sequence>
<dbReference type="PANTHER" id="PTHR43157">
    <property type="entry name" value="PHOSPHATIDYLINOSITOL-GLYCAN BIOSYNTHESIS CLASS F PROTEIN-RELATED"/>
    <property type="match status" value="1"/>
</dbReference>
<dbReference type="PANTHER" id="PTHR43157:SF31">
    <property type="entry name" value="PHOSPHATIDYLINOSITOL-GLYCAN BIOSYNTHESIS CLASS F PROTEIN"/>
    <property type="match status" value="1"/>
</dbReference>
<dbReference type="Proteomes" id="UP001431656">
    <property type="component" value="Chromosome"/>
</dbReference>
<dbReference type="PRINTS" id="PR00081">
    <property type="entry name" value="GDHRDH"/>
</dbReference>
<organism evidence="2 3">
    <name type="scientific">Brooklawnia propionicigenes</name>
    <dbReference type="NCBI Taxonomy" id="3041175"/>
    <lineage>
        <taxon>Bacteria</taxon>
        <taxon>Bacillati</taxon>
        <taxon>Actinomycetota</taxon>
        <taxon>Actinomycetes</taxon>
        <taxon>Propionibacteriales</taxon>
        <taxon>Propionibacteriaceae</taxon>
        <taxon>Brooklawnia</taxon>
    </lineage>
</organism>
<dbReference type="Pfam" id="PF00106">
    <property type="entry name" value="adh_short"/>
    <property type="match status" value="1"/>
</dbReference>
<evidence type="ECO:0000313" key="3">
    <source>
        <dbReference type="Proteomes" id="UP001431656"/>
    </source>
</evidence>
<keyword evidence="3" id="KW-1185">Reference proteome</keyword>
<dbReference type="Gene3D" id="3.40.50.720">
    <property type="entry name" value="NAD(P)-binding Rossmann-like Domain"/>
    <property type="match status" value="1"/>
</dbReference>
<dbReference type="EMBL" id="AP028056">
    <property type="protein sequence ID" value="BEH01924.1"/>
    <property type="molecule type" value="Genomic_DNA"/>
</dbReference>
<keyword evidence="1" id="KW-0560">Oxidoreductase</keyword>